<sequence>MILAHCNLHLLGSSDSSASASQVAGITGTHHHTQLTFCCCCCFCIFSRDGVSPCWSDWSQTPDLKQSTGLGLPKCWNDRHESPCQACTQGLSTTAPFTLLWVEWGGRERRQDSPMKHPWELLKHHAMCNGSCL</sequence>
<name>A0A7N9CF58_MACFA</name>
<dbReference type="AlphaFoldDB" id="A0A7N9CF58"/>
<dbReference type="GeneTree" id="ENSGT01150000287196"/>
<dbReference type="Ensembl" id="ENSMFAT00000093602.1">
    <property type="protein sequence ID" value="ENSMFAP00000047735.1"/>
    <property type="gene ID" value="ENSMFAG00000049398.1"/>
</dbReference>
<dbReference type="PRINTS" id="PR02045">
    <property type="entry name" value="F138DOMAIN"/>
</dbReference>
<keyword evidence="2" id="KW-1185">Reference proteome</keyword>
<reference evidence="1 2" key="1">
    <citation type="submission" date="2013-03" db="EMBL/GenBank/DDBJ databases">
        <authorList>
            <person name="Warren W."/>
            <person name="Wilson R.K."/>
        </authorList>
    </citation>
    <scope>NUCLEOTIDE SEQUENCE</scope>
</reference>
<evidence type="ECO:0000313" key="1">
    <source>
        <dbReference type="Ensembl" id="ENSMFAP00000047735.1"/>
    </source>
</evidence>
<dbReference type="PANTHER" id="PTHR12138">
    <property type="entry name" value="PRIMATE-EXPANDED PROTEIN FAMILY"/>
    <property type="match status" value="1"/>
</dbReference>
<protein>
    <submittedName>
        <fullName evidence="1">Uncharacterized protein</fullName>
    </submittedName>
</protein>
<proteinExistence type="predicted"/>
<reference evidence="1" key="2">
    <citation type="submission" date="2025-08" db="UniProtKB">
        <authorList>
            <consortium name="Ensembl"/>
        </authorList>
    </citation>
    <scope>IDENTIFICATION</scope>
</reference>
<dbReference type="Proteomes" id="UP000233100">
    <property type="component" value="Chromosome 12"/>
</dbReference>
<organism evidence="1 2">
    <name type="scientific">Macaca fascicularis</name>
    <name type="common">Crab-eating macaque</name>
    <name type="synonym">Cynomolgus monkey</name>
    <dbReference type="NCBI Taxonomy" id="9541"/>
    <lineage>
        <taxon>Eukaryota</taxon>
        <taxon>Metazoa</taxon>
        <taxon>Chordata</taxon>
        <taxon>Craniata</taxon>
        <taxon>Vertebrata</taxon>
        <taxon>Euteleostomi</taxon>
        <taxon>Mammalia</taxon>
        <taxon>Eutheria</taxon>
        <taxon>Euarchontoglires</taxon>
        <taxon>Primates</taxon>
        <taxon>Haplorrhini</taxon>
        <taxon>Catarrhini</taxon>
        <taxon>Cercopithecidae</taxon>
        <taxon>Cercopithecinae</taxon>
        <taxon>Macaca</taxon>
    </lineage>
</organism>
<dbReference type="PANTHER" id="PTHR12138:SF135">
    <property type="entry name" value="SAM DOMAIN-CONTAINING PROTEIN"/>
    <property type="match status" value="1"/>
</dbReference>
<reference evidence="1" key="3">
    <citation type="submission" date="2025-09" db="UniProtKB">
        <authorList>
            <consortium name="Ensembl"/>
        </authorList>
    </citation>
    <scope>IDENTIFICATION</scope>
</reference>
<accession>A0A7N9CF58</accession>
<evidence type="ECO:0000313" key="2">
    <source>
        <dbReference type="Proteomes" id="UP000233100"/>
    </source>
</evidence>